<evidence type="ECO:0000259" key="3">
    <source>
        <dbReference type="Pfam" id="PF02275"/>
    </source>
</evidence>
<evidence type="ECO:0000313" key="4">
    <source>
        <dbReference type="EMBL" id="MBO8441534.1"/>
    </source>
</evidence>
<dbReference type="AlphaFoldDB" id="A0A9D9EA73"/>
<comment type="caution">
    <text evidence="4">The sequence shown here is derived from an EMBL/GenBank/DDBJ whole genome shotgun (WGS) entry which is preliminary data.</text>
</comment>
<dbReference type="SUPFAM" id="SSF56235">
    <property type="entry name" value="N-terminal nucleophile aminohydrolases (Ntn hydrolases)"/>
    <property type="match status" value="1"/>
</dbReference>
<organism evidence="4 5">
    <name type="scientific">Candidatus Gallilactobacillus intestinavium</name>
    <dbReference type="NCBI Taxonomy" id="2840838"/>
    <lineage>
        <taxon>Bacteria</taxon>
        <taxon>Bacillati</taxon>
        <taxon>Bacillota</taxon>
        <taxon>Bacilli</taxon>
        <taxon>Lactobacillales</taxon>
        <taxon>Lactobacillaceae</taxon>
        <taxon>Lactobacillaceae incertae sedis</taxon>
        <taxon>Candidatus Gallilactobacillus</taxon>
    </lineage>
</organism>
<dbReference type="InterPro" id="IPR029055">
    <property type="entry name" value="Ntn_hydrolases_N"/>
</dbReference>
<dbReference type="InterPro" id="IPR029132">
    <property type="entry name" value="CBAH/NAAA_C"/>
</dbReference>
<dbReference type="PANTHER" id="PTHR35527:SF2">
    <property type="entry name" value="HYDROLASE"/>
    <property type="match status" value="1"/>
</dbReference>
<keyword evidence="2 4" id="KW-0378">Hydrolase</keyword>
<comment type="similarity">
    <text evidence="1">Belongs to the peptidase C59 family.</text>
</comment>
<reference evidence="4" key="2">
    <citation type="journal article" date="2021" name="PeerJ">
        <title>Extensive microbial diversity within the chicken gut microbiome revealed by metagenomics and culture.</title>
        <authorList>
            <person name="Gilroy R."/>
            <person name="Ravi A."/>
            <person name="Getino M."/>
            <person name="Pursley I."/>
            <person name="Horton D.L."/>
            <person name="Alikhan N.F."/>
            <person name="Baker D."/>
            <person name="Gharbi K."/>
            <person name="Hall N."/>
            <person name="Watson M."/>
            <person name="Adriaenssens E.M."/>
            <person name="Foster-Nyarko E."/>
            <person name="Jarju S."/>
            <person name="Secka A."/>
            <person name="Antonio M."/>
            <person name="Oren A."/>
            <person name="Chaudhuri R.R."/>
            <person name="La Ragione R."/>
            <person name="Hildebrand F."/>
            <person name="Pallen M.J."/>
        </authorList>
    </citation>
    <scope>NUCLEOTIDE SEQUENCE</scope>
    <source>
        <strain evidence="4">C6-149</strain>
    </source>
</reference>
<dbReference type="Gene3D" id="3.60.60.10">
    <property type="entry name" value="Penicillin V Acylase, Chain A"/>
    <property type="match status" value="1"/>
</dbReference>
<dbReference type="Proteomes" id="UP000823614">
    <property type="component" value="Unassembled WGS sequence"/>
</dbReference>
<protein>
    <submittedName>
        <fullName evidence="4">Linear amide C-N hydrolase</fullName>
    </submittedName>
</protein>
<evidence type="ECO:0000313" key="5">
    <source>
        <dbReference type="Proteomes" id="UP000823614"/>
    </source>
</evidence>
<dbReference type="EMBL" id="JADIMP010000059">
    <property type="protein sequence ID" value="MBO8441534.1"/>
    <property type="molecule type" value="Genomic_DNA"/>
</dbReference>
<dbReference type="Pfam" id="PF02275">
    <property type="entry name" value="CBAH"/>
    <property type="match status" value="1"/>
</dbReference>
<evidence type="ECO:0000256" key="1">
    <source>
        <dbReference type="ARBA" id="ARBA00006625"/>
    </source>
</evidence>
<proteinExistence type="inferred from homology"/>
<dbReference type="PANTHER" id="PTHR35527">
    <property type="entry name" value="CHOLOYLGLYCINE HYDROLASE"/>
    <property type="match status" value="1"/>
</dbReference>
<sequence>MKKAFNHKDLSAEIFGGCSGITWDTKDHQHLWDRNYDLHRVRTSHVIFMPRQQTYYLSGNSVEHSLVVDSLVKAKYASLGMRTMVFQSTPIMYEAINECGGNGRPIFYANCATYPEIARPNTQAIHPGFVVTHVLSQCKNNDEIVELFQHKITVTKQTVTGLVLYLHWVFTDKTGETIVIEPDQTDHVTIHRNTTGILTNAPGYQRQQNNLNKRFANLTRFPIVNVPGEFSSRARFIRVSLLKKYALRGNNEAEGVTYLFRLLQNLAMLLGMVPVSQGYEYSIYTAVICSESLKYYWHSYRNLQTYCINLHDLIRETKIKLWPLNNEQPKYVDLTNQGETL</sequence>
<name>A0A9D9EA73_9LACO</name>
<accession>A0A9D9EA73</accession>
<reference evidence="4" key="1">
    <citation type="submission" date="2020-10" db="EMBL/GenBank/DDBJ databases">
        <authorList>
            <person name="Gilroy R."/>
        </authorList>
    </citation>
    <scope>NUCLEOTIDE SEQUENCE</scope>
    <source>
        <strain evidence="4">C6-149</strain>
    </source>
</reference>
<evidence type="ECO:0000256" key="2">
    <source>
        <dbReference type="ARBA" id="ARBA00022801"/>
    </source>
</evidence>
<dbReference type="InterPro" id="IPR052193">
    <property type="entry name" value="Peptidase_C59"/>
</dbReference>
<gene>
    <name evidence="4" type="ORF">IAA89_03700</name>
</gene>
<feature type="domain" description="Choloylglycine hydrolase/NAAA C-terminal" evidence="3">
    <location>
        <begin position="18"/>
        <end position="312"/>
    </location>
</feature>
<dbReference type="GO" id="GO:0016787">
    <property type="term" value="F:hydrolase activity"/>
    <property type="evidence" value="ECO:0007669"/>
    <property type="project" value="UniProtKB-KW"/>
</dbReference>